<dbReference type="NCBIfam" id="TIGR02937">
    <property type="entry name" value="sigma70-ECF"/>
    <property type="match status" value="1"/>
</dbReference>
<feature type="domain" description="RNA polymerase sigma-70 region 2" evidence="1">
    <location>
        <begin position="3"/>
        <end position="63"/>
    </location>
</feature>
<dbReference type="EMBL" id="JBOK01000004">
    <property type="protein sequence ID" value="EXU81140.1"/>
    <property type="molecule type" value="Genomic_DNA"/>
</dbReference>
<proteinExistence type="predicted"/>
<gene>
    <name evidence="4" type="ORF">AX13_13555</name>
</gene>
<evidence type="ECO:0000313" key="4">
    <source>
        <dbReference type="EMBL" id="EXU81140.1"/>
    </source>
</evidence>
<dbReference type="GO" id="GO:0006352">
    <property type="term" value="P:DNA-templated transcription initiation"/>
    <property type="evidence" value="ECO:0007669"/>
    <property type="project" value="InterPro"/>
</dbReference>
<evidence type="ECO:0000259" key="2">
    <source>
        <dbReference type="Pfam" id="PF04773"/>
    </source>
</evidence>
<feature type="domain" description="FecR protein" evidence="2">
    <location>
        <begin position="205"/>
        <end position="291"/>
    </location>
</feature>
<dbReference type="InterPro" id="IPR013325">
    <property type="entry name" value="RNA_pol_sigma_r2"/>
</dbReference>
<name>A0A014P4Q8_9BURK</name>
<dbReference type="SUPFAM" id="SSF88946">
    <property type="entry name" value="Sigma2 domain of RNA polymerase sigma factors"/>
    <property type="match status" value="1"/>
</dbReference>
<evidence type="ECO:0000259" key="1">
    <source>
        <dbReference type="Pfam" id="PF04542"/>
    </source>
</evidence>
<reference evidence="4 5" key="1">
    <citation type="submission" date="2014-01" db="EMBL/GenBank/DDBJ databases">
        <title>Interspecies Systems Biology Uncovers Metabolites Affecting C. elegans Gene Expression and Life History Traits.</title>
        <authorList>
            <person name="Watson E."/>
            <person name="Macneil L.T."/>
            <person name="Ritter A.D."/>
            <person name="Yilmaz L.S."/>
            <person name="Rosebrock A.P."/>
            <person name="Caudy A.A."/>
            <person name="Walhout A.J."/>
        </authorList>
    </citation>
    <scope>NUCLEOTIDE SEQUENCE [LARGE SCALE GENOMIC DNA]</scope>
    <source>
        <strain evidence="4 5">DA1877</strain>
    </source>
</reference>
<evidence type="ECO:0000259" key="3">
    <source>
        <dbReference type="Pfam" id="PF08281"/>
    </source>
</evidence>
<feature type="domain" description="RNA polymerase sigma factor 70 region 4 type 2" evidence="3">
    <location>
        <begin position="94"/>
        <end position="143"/>
    </location>
</feature>
<dbReference type="InterPro" id="IPR013324">
    <property type="entry name" value="RNA_pol_sigma_r3/r4-like"/>
</dbReference>
<comment type="caution">
    <text evidence="4">The sequence shown here is derived from an EMBL/GenBank/DDBJ whole genome shotgun (WGS) entry which is preliminary data.</text>
</comment>
<dbReference type="InterPro" id="IPR014284">
    <property type="entry name" value="RNA_pol_sigma-70_dom"/>
</dbReference>
<dbReference type="InterPro" id="IPR007627">
    <property type="entry name" value="RNA_pol_sigma70_r2"/>
</dbReference>
<dbReference type="Proteomes" id="UP000020766">
    <property type="component" value="Unassembled WGS sequence"/>
</dbReference>
<organism evidence="4 5">
    <name type="scientific">Comamonas aquatica DA1877</name>
    <dbReference type="NCBI Taxonomy" id="1457173"/>
    <lineage>
        <taxon>Bacteria</taxon>
        <taxon>Pseudomonadati</taxon>
        <taxon>Pseudomonadota</taxon>
        <taxon>Betaproteobacteria</taxon>
        <taxon>Burkholderiales</taxon>
        <taxon>Comamonadaceae</taxon>
        <taxon>Comamonas</taxon>
    </lineage>
</organism>
<dbReference type="Pfam" id="PF04773">
    <property type="entry name" value="FecR"/>
    <property type="match status" value="1"/>
</dbReference>
<dbReference type="Pfam" id="PF04542">
    <property type="entry name" value="Sigma70_r2"/>
    <property type="match status" value="1"/>
</dbReference>
<sequence>MVGFVTRKLGNRQDAHDVVHDAWLRVAERHPELSQHLDSQASRAYLYAVAENLVIDHFRRHQRQRDALRDPVLWPQQTERDITDTHCLREAIAAVDQALATLPARCRAMFLADRLDGQPQADIASQHGVSVKTVEREVQRAMDAIEQALHRWRGDPARPAQRPRRRALSTLLSLAGLGLGSGALWTAWQRWVPQWQMEVAARGTETLAQTLPDGSQLALDAQGEATVRYYASLRHVQLLRGTAFFHVQRNTQAPFVVEAGSARITVLGTRFEVALEGADTVRVTVEHGHVRVEQADSLRAPVELRDGECLRWRAGQAAQRGVVTGDVALWRTGWIDLPHVPLDAAIARLGHYCRQPIRVEPSAALLHVFGRVQISQAQEWVQLLPNILPVRLRTQTENGQDWIVITRA</sequence>
<dbReference type="GO" id="GO:0003677">
    <property type="term" value="F:DNA binding"/>
    <property type="evidence" value="ECO:0007669"/>
    <property type="project" value="InterPro"/>
</dbReference>
<dbReference type="SUPFAM" id="SSF88659">
    <property type="entry name" value="Sigma3 and sigma4 domains of RNA polymerase sigma factors"/>
    <property type="match status" value="1"/>
</dbReference>
<dbReference type="GO" id="GO:0016987">
    <property type="term" value="F:sigma factor activity"/>
    <property type="evidence" value="ECO:0007669"/>
    <property type="project" value="InterPro"/>
</dbReference>
<dbReference type="AlphaFoldDB" id="A0A014P4Q8"/>
<dbReference type="Pfam" id="PF08281">
    <property type="entry name" value="Sigma70_r4_2"/>
    <property type="match status" value="1"/>
</dbReference>
<dbReference type="Gene3D" id="2.60.120.1440">
    <property type="match status" value="1"/>
</dbReference>
<keyword evidence="5" id="KW-1185">Reference proteome</keyword>
<protein>
    <submittedName>
        <fullName evidence="4">Iron dicitrate transport regulator FecR</fullName>
    </submittedName>
</protein>
<dbReference type="InterPro" id="IPR012373">
    <property type="entry name" value="Ferrdict_sens_TM"/>
</dbReference>
<accession>A0A014P4Q8</accession>
<dbReference type="PANTHER" id="PTHR30273:SF2">
    <property type="entry name" value="PROTEIN FECR"/>
    <property type="match status" value="1"/>
</dbReference>
<dbReference type="PATRIC" id="fig|1457173.3.peg.1046"/>
<dbReference type="Gene3D" id="1.10.1740.10">
    <property type="match status" value="1"/>
</dbReference>
<dbReference type="InterPro" id="IPR036388">
    <property type="entry name" value="WH-like_DNA-bd_sf"/>
</dbReference>
<dbReference type="Gene3D" id="1.10.10.10">
    <property type="entry name" value="Winged helix-like DNA-binding domain superfamily/Winged helix DNA-binding domain"/>
    <property type="match status" value="1"/>
</dbReference>
<dbReference type="InterPro" id="IPR006860">
    <property type="entry name" value="FecR"/>
</dbReference>
<evidence type="ECO:0000313" key="5">
    <source>
        <dbReference type="Proteomes" id="UP000020766"/>
    </source>
</evidence>
<dbReference type="InterPro" id="IPR013249">
    <property type="entry name" value="RNA_pol_sigma70_r4_t2"/>
</dbReference>
<dbReference type="PANTHER" id="PTHR30273">
    <property type="entry name" value="PERIPLASMIC SIGNAL SENSOR AND SIGMA FACTOR ACTIVATOR FECR-RELATED"/>
    <property type="match status" value="1"/>
</dbReference>
<dbReference type="GO" id="GO:0016989">
    <property type="term" value="F:sigma factor antagonist activity"/>
    <property type="evidence" value="ECO:0007669"/>
    <property type="project" value="TreeGrafter"/>
</dbReference>